<comment type="caution">
    <text evidence="1">The sequence shown here is derived from an EMBL/GenBank/DDBJ whole genome shotgun (WGS) entry which is preliminary data.</text>
</comment>
<name>A0ACC1HWH1_9FUNG</name>
<reference evidence="1" key="1">
    <citation type="submission" date="2022-06" db="EMBL/GenBank/DDBJ databases">
        <title>Phylogenomic reconstructions and comparative analyses of Kickxellomycotina fungi.</title>
        <authorList>
            <person name="Reynolds N.K."/>
            <person name="Stajich J.E."/>
            <person name="Barry K."/>
            <person name="Grigoriev I.V."/>
            <person name="Crous P."/>
            <person name="Smith M.E."/>
        </authorList>
    </citation>
    <scope>NUCLEOTIDE SEQUENCE</scope>
    <source>
        <strain evidence="1">RSA 2271</strain>
    </source>
</reference>
<dbReference type="EMBL" id="JAMZIH010000249">
    <property type="protein sequence ID" value="KAJ1679660.1"/>
    <property type="molecule type" value="Genomic_DNA"/>
</dbReference>
<sequence length="330" mass="37476">MLRITKPKNARSKRALKVREAKVVENPKTAIFVRGSQTSQPVLDLLKDFYALKRTNAINFSKKNQIHPFDDETTIEFFSRKNDASLFAVGLHSKKRPHNFIIGRTFDYQVLDMMELGIENLKSISEFGTKGCAVGMKPLMIFNGEAFNQSEELEKLKNLLLDFFHGETSDQIALEGLEYVISVTAGPPDANGDVGRVYFRTYLVRKKKSGVRQPRVELEEMGPSVDFVLRRSRFALDDVWKQATKVPKELKERKVKNVSYDGLGDKYGRIHMGNQQLDKIQTRKVKALKSPNKRAAEANAYLEDGDQQQQQQPLSSKKHKPTAAITIDTV</sequence>
<gene>
    <name evidence="1" type="primary">RPF2</name>
    <name evidence="1" type="ORF">EV182_001596</name>
</gene>
<evidence type="ECO:0000313" key="2">
    <source>
        <dbReference type="Proteomes" id="UP001145114"/>
    </source>
</evidence>
<keyword evidence="2" id="KW-1185">Reference proteome</keyword>
<organism evidence="1 2">
    <name type="scientific">Spiromyces aspiralis</name>
    <dbReference type="NCBI Taxonomy" id="68401"/>
    <lineage>
        <taxon>Eukaryota</taxon>
        <taxon>Fungi</taxon>
        <taxon>Fungi incertae sedis</taxon>
        <taxon>Zoopagomycota</taxon>
        <taxon>Kickxellomycotina</taxon>
        <taxon>Kickxellomycetes</taxon>
        <taxon>Kickxellales</taxon>
        <taxon>Kickxellaceae</taxon>
        <taxon>Spiromyces</taxon>
    </lineage>
</organism>
<accession>A0ACC1HWH1</accession>
<evidence type="ECO:0000313" key="1">
    <source>
        <dbReference type="EMBL" id="KAJ1679660.1"/>
    </source>
</evidence>
<proteinExistence type="predicted"/>
<protein>
    <submittedName>
        <fullName evidence="1">rRNA-binding ribosome biosynthesis protein rpf2</fullName>
    </submittedName>
</protein>
<dbReference type="Proteomes" id="UP001145114">
    <property type="component" value="Unassembled WGS sequence"/>
</dbReference>